<protein>
    <submittedName>
        <fullName evidence="2">Uncharacterized protein</fullName>
    </submittedName>
</protein>
<gene>
    <name evidence="2" type="ORF">A0J61_09054</name>
</gene>
<dbReference type="InParanoid" id="A0A1C7N1P1"/>
<sequence>MNTNTTRWWWKKSSNSSKSDPIPTTLNEPDEEGSVCSYGDSLTPYPVSSSMRAQRTRSEYSANFSTDVESTASIRSKPWVSKHVDHESLEDSQSIRSRPDSIASDNNVVVTQPLETKKGTLVDYIVNKPLQLKVRLA</sequence>
<reference evidence="2 3" key="1">
    <citation type="submission" date="2016-03" db="EMBL/GenBank/DDBJ databases">
        <title>Choanephora cucurbitarum.</title>
        <authorList>
            <person name="Min B."/>
            <person name="Park H."/>
            <person name="Park J.-H."/>
            <person name="Shin H.-D."/>
            <person name="Choi I.-G."/>
        </authorList>
    </citation>
    <scope>NUCLEOTIDE SEQUENCE [LARGE SCALE GENOMIC DNA]</scope>
    <source>
        <strain evidence="2 3">KUS-F28377</strain>
    </source>
</reference>
<evidence type="ECO:0000313" key="2">
    <source>
        <dbReference type="EMBL" id="OBZ82898.1"/>
    </source>
</evidence>
<evidence type="ECO:0000313" key="3">
    <source>
        <dbReference type="Proteomes" id="UP000093000"/>
    </source>
</evidence>
<name>A0A1C7N1P1_9FUNG</name>
<dbReference type="Proteomes" id="UP000093000">
    <property type="component" value="Unassembled WGS sequence"/>
</dbReference>
<organism evidence="2 3">
    <name type="scientific">Choanephora cucurbitarum</name>
    <dbReference type="NCBI Taxonomy" id="101091"/>
    <lineage>
        <taxon>Eukaryota</taxon>
        <taxon>Fungi</taxon>
        <taxon>Fungi incertae sedis</taxon>
        <taxon>Mucoromycota</taxon>
        <taxon>Mucoromycotina</taxon>
        <taxon>Mucoromycetes</taxon>
        <taxon>Mucorales</taxon>
        <taxon>Mucorineae</taxon>
        <taxon>Choanephoraceae</taxon>
        <taxon>Choanephoroideae</taxon>
        <taxon>Choanephora</taxon>
    </lineage>
</organism>
<dbReference type="OrthoDB" id="2285768at2759"/>
<proteinExistence type="predicted"/>
<dbReference type="AlphaFoldDB" id="A0A1C7N1P1"/>
<evidence type="ECO:0000256" key="1">
    <source>
        <dbReference type="SAM" id="MobiDB-lite"/>
    </source>
</evidence>
<feature type="region of interest" description="Disordered" evidence="1">
    <location>
        <begin position="1"/>
        <end position="73"/>
    </location>
</feature>
<accession>A0A1C7N1P1</accession>
<keyword evidence="3" id="KW-1185">Reference proteome</keyword>
<comment type="caution">
    <text evidence="2">The sequence shown here is derived from an EMBL/GenBank/DDBJ whole genome shotgun (WGS) entry which is preliminary data.</text>
</comment>
<feature type="compositionally biased region" description="Polar residues" evidence="1">
    <location>
        <begin position="46"/>
        <end position="73"/>
    </location>
</feature>
<dbReference type="EMBL" id="LUGH01000763">
    <property type="protein sequence ID" value="OBZ82898.1"/>
    <property type="molecule type" value="Genomic_DNA"/>
</dbReference>